<evidence type="ECO:0000256" key="3">
    <source>
        <dbReference type="ARBA" id="ARBA00013095"/>
    </source>
</evidence>
<dbReference type="InterPro" id="IPR011150">
    <property type="entry name" value="Cutinase_monf"/>
</dbReference>
<organism evidence="15 16">
    <name type="scientific">Pyrenophora seminiperda CCB06</name>
    <dbReference type="NCBI Taxonomy" id="1302712"/>
    <lineage>
        <taxon>Eukaryota</taxon>
        <taxon>Fungi</taxon>
        <taxon>Dikarya</taxon>
        <taxon>Ascomycota</taxon>
        <taxon>Pezizomycotina</taxon>
        <taxon>Dothideomycetes</taxon>
        <taxon>Pleosporomycetidae</taxon>
        <taxon>Pleosporales</taxon>
        <taxon>Pleosporineae</taxon>
        <taxon>Pleosporaceae</taxon>
        <taxon>Pyrenophora</taxon>
    </lineage>
</organism>
<evidence type="ECO:0000256" key="8">
    <source>
        <dbReference type="ARBA" id="ARBA00023157"/>
    </source>
</evidence>
<keyword evidence="6" id="KW-0732">Signal</keyword>
<dbReference type="Pfam" id="PF01083">
    <property type="entry name" value="Cutinase"/>
    <property type="match status" value="1"/>
</dbReference>
<comment type="function">
    <text evidence="10">Catalyzes the hydrolysis of complex carboxylic polyesters found in the cell wall of plants. Degrades cutin, a macromolecule that forms the structure of the plant cuticle. Allows pathogenic fungi to penetrate through the cuticular barrier into the host plant during the initial stage of fungal infection.</text>
</comment>
<accession>A0A3M7MGF2</accession>
<keyword evidence="8 13" id="KW-1015">Disulfide bond</keyword>
<name>A0A3M7MGF2_9PLEO</name>
<dbReference type="InterPro" id="IPR029058">
    <property type="entry name" value="AB_hydrolase_fold"/>
</dbReference>
<dbReference type="EC" id="3.1.1.74" evidence="3 14"/>
<evidence type="ECO:0000256" key="7">
    <source>
        <dbReference type="ARBA" id="ARBA00022801"/>
    </source>
</evidence>
<evidence type="ECO:0000256" key="4">
    <source>
        <dbReference type="ARBA" id="ARBA00022487"/>
    </source>
</evidence>
<sequence length="253" mass="26386">MKPLSISIVTFRVSSKNISKMKFTTLSLLTALAAASPITHLSNNDIDVSNNELELQARQFSITSNDLQNGRAGACPKAIFIFARASGEQGNMGSSTGPAVANALKRKYANNVWVQGVGGPYSADLGSNALPGGTSQAAMNEAISLFQQAHQKCPNTPVVSGGYSQGTAVIAGAIPKLDSTVRAQVKGIVLFGYTQNAQNRGGVPSFPAENVKVYCAPGDLVCDGTLTVTAAHFTYQDEAMGPAPMFLEGKIDG</sequence>
<evidence type="ECO:0000256" key="5">
    <source>
        <dbReference type="ARBA" id="ARBA00022525"/>
    </source>
</evidence>
<evidence type="ECO:0000313" key="15">
    <source>
        <dbReference type="EMBL" id="RMZ73550.1"/>
    </source>
</evidence>
<dbReference type="GO" id="GO:0016052">
    <property type="term" value="P:carbohydrate catabolic process"/>
    <property type="evidence" value="ECO:0007669"/>
    <property type="project" value="TreeGrafter"/>
</dbReference>
<comment type="similarity">
    <text evidence="2 14">Belongs to the cutinase family.</text>
</comment>
<dbReference type="InterPro" id="IPR043580">
    <property type="entry name" value="CUTINASE_1"/>
</dbReference>
<proteinExistence type="inferred from homology"/>
<dbReference type="PANTHER" id="PTHR48250">
    <property type="entry name" value="CUTINASE 2-RELATED"/>
    <property type="match status" value="1"/>
</dbReference>
<dbReference type="PANTHER" id="PTHR48250:SF3">
    <property type="entry name" value="CUTINASE 1-RELATED"/>
    <property type="match status" value="1"/>
</dbReference>
<evidence type="ECO:0000256" key="14">
    <source>
        <dbReference type="RuleBase" id="RU361263"/>
    </source>
</evidence>
<dbReference type="PROSITE" id="PS00155">
    <property type="entry name" value="CUTINASE_1"/>
    <property type="match status" value="1"/>
</dbReference>
<keyword evidence="7 14" id="KW-0378">Hydrolase</keyword>
<keyword evidence="4 14" id="KW-0719">Serine esterase</keyword>
<dbReference type="EMBL" id="KE747840">
    <property type="protein sequence ID" value="RMZ73550.1"/>
    <property type="molecule type" value="Genomic_DNA"/>
</dbReference>
<comment type="catalytic activity">
    <reaction evidence="9 14">
        <text>cutin + H2O = cutin monomers.</text>
        <dbReference type="EC" id="3.1.1.74"/>
    </reaction>
</comment>
<feature type="disulfide bond" evidence="13">
    <location>
        <begin position="75"/>
        <end position="153"/>
    </location>
</feature>
<dbReference type="SUPFAM" id="SSF53474">
    <property type="entry name" value="alpha/beta-Hydrolases"/>
    <property type="match status" value="1"/>
</dbReference>
<evidence type="ECO:0000256" key="11">
    <source>
        <dbReference type="ARBA" id="ARBA00074522"/>
    </source>
</evidence>
<protein>
    <recommendedName>
        <fullName evidence="11 14">Cutinase</fullName>
        <ecNumber evidence="3 14">3.1.1.74</ecNumber>
    </recommendedName>
</protein>
<feature type="active site" description="Proton donor/acceptor" evidence="12">
    <location>
        <position position="232"/>
    </location>
</feature>
<evidence type="ECO:0000256" key="9">
    <source>
        <dbReference type="ARBA" id="ARBA00034045"/>
    </source>
</evidence>
<comment type="subcellular location">
    <subcellularLocation>
        <location evidence="1 14">Secreted</location>
    </subcellularLocation>
</comment>
<dbReference type="InterPro" id="IPR043579">
    <property type="entry name" value="CUTINASE_2"/>
</dbReference>
<dbReference type="Proteomes" id="UP000265663">
    <property type="component" value="Unassembled WGS sequence"/>
</dbReference>
<evidence type="ECO:0000256" key="10">
    <source>
        <dbReference type="ARBA" id="ARBA00057514"/>
    </source>
</evidence>
<dbReference type="SMART" id="SM01110">
    <property type="entry name" value="Cutinase"/>
    <property type="match status" value="1"/>
</dbReference>
<reference evidence="15 16" key="1">
    <citation type="journal article" date="2014" name="PLoS ONE">
        <title>De novo Genome Assembly of the Fungal Plant Pathogen Pyrenophora semeniperda.</title>
        <authorList>
            <person name="Soliai M.M."/>
            <person name="Meyer S.E."/>
            <person name="Udall J.A."/>
            <person name="Elzinga D.E."/>
            <person name="Hermansen R.A."/>
            <person name="Bodily P.M."/>
            <person name="Hart A.A."/>
            <person name="Coleman C.E."/>
        </authorList>
    </citation>
    <scope>NUCLEOTIDE SEQUENCE [LARGE SCALE GENOMIC DNA]</scope>
    <source>
        <strain evidence="15 16">CCB06</strain>
        <tissue evidence="15">Mycelium</tissue>
    </source>
</reference>
<dbReference type="AlphaFoldDB" id="A0A3M7MGF2"/>
<evidence type="ECO:0000256" key="6">
    <source>
        <dbReference type="ARBA" id="ARBA00022729"/>
    </source>
</evidence>
<evidence type="ECO:0000256" key="12">
    <source>
        <dbReference type="PIRSR" id="PIRSR611150-1"/>
    </source>
</evidence>
<keyword evidence="16" id="KW-1185">Reference proteome</keyword>
<dbReference type="PROSITE" id="PS00931">
    <property type="entry name" value="CUTINASE_2"/>
    <property type="match status" value="1"/>
</dbReference>
<dbReference type="PRINTS" id="PR00129">
    <property type="entry name" value="CUTINASE"/>
</dbReference>
<evidence type="ECO:0000313" key="16">
    <source>
        <dbReference type="Proteomes" id="UP000265663"/>
    </source>
</evidence>
<feature type="active site" description="Nucleophile" evidence="12">
    <location>
        <position position="164"/>
    </location>
</feature>
<evidence type="ECO:0000256" key="1">
    <source>
        <dbReference type="ARBA" id="ARBA00004613"/>
    </source>
</evidence>
<dbReference type="FunFam" id="3.40.50.1820:FF:000235">
    <property type="entry name" value="Cutinase 1"/>
    <property type="match status" value="1"/>
</dbReference>
<dbReference type="GO" id="GO:0050525">
    <property type="term" value="F:cutinase activity"/>
    <property type="evidence" value="ECO:0007669"/>
    <property type="project" value="UniProtKB-UniRule"/>
</dbReference>
<feature type="disulfide bond" evidence="13">
    <location>
        <begin position="215"/>
        <end position="222"/>
    </location>
</feature>
<evidence type="ECO:0000256" key="13">
    <source>
        <dbReference type="PIRSR" id="PIRSR611150-2"/>
    </source>
</evidence>
<dbReference type="GO" id="GO:0005576">
    <property type="term" value="C:extracellular region"/>
    <property type="evidence" value="ECO:0007669"/>
    <property type="project" value="UniProtKB-SubCell"/>
</dbReference>
<gene>
    <name evidence="15" type="ORF">GMOD_00008075</name>
</gene>
<dbReference type="Gene3D" id="3.40.50.1820">
    <property type="entry name" value="alpha/beta hydrolase"/>
    <property type="match status" value="1"/>
</dbReference>
<dbReference type="OrthoDB" id="3225429at2759"/>
<keyword evidence="5 14" id="KW-0964">Secreted</keyword>
<evidence type="ECO:0000256" key="2">
    <source>
        <dbReference type="ARBA" id="ARBA00007534"/>
    </source>
</evidence>
<dbReference type="InterPro" id="IPR000675">
    <property type="entry name" value="Cutinase/axe"/>
</dbReference>
<feature type="active site" evidence="12">
    <location>
        <position position="219"/>
    </location>
</feature>